<dbReference type="Proteomes" id="UP000322025">
    <property type="component" value="Unassembled WGS sequence"/>
</dbReference>
<gene>
    <name evidence="3" type="ORF">FNY66_07360</name>
</gene>
<dbReference type="OrthoDB" id="1981996at2"/>
<feature type="domain" description="Tyr recombinase" evidence="2">
    <location>
        <begin position="116"/>
        <end position="294"/>
    </location>
</feature>
<evidence type="ECO:0000313" key="4">
    <source>
        <dbReference type="Proteomes" id="UP000322025"/>
    </source>
</evidence>
<comment type="caution">
    <text evidence="3">The sequence shown here is derived from an EMBL/GenBank/DDBJ whole genome shotgun (WGS) entry which is preliminary data.</text>
</comment>
<keyword evidence="4" id="KW-1185">Reference proteome</keyword>
<proteinExistence type="predicted"/>
<sequence length="297" mass="34568">MSQNRKQEFVNMQMWNLFRKKFKSGTTEASYWSDIQEFCRITGKVFIECGSEDVKRYYDRMCEQVKGGRLSRITLTKKFRELHSFASFLMENGGYLPEREDDFFYPYLKTMTKESALAGSVPVEDMDALLKAASDDMMAYTILVLMYRAGMTSTEIIRISGENDFIEFDDGIYVMLSCREEPCYIPDDAWSILKEYMGQREVCDTLFYNRSRRPLNTMYISRMMKKYCALAGIRNYSAQAVRNSCAFNLFAYGATDGQAARQMGRTEQQIRRYRGSGYRGNLQKHASDLVKIHIEKP</sequence>
<dbReference type="EMBL" id="VMSO01000007">
    <property type="protein sequence ID" value="KAA8501679.1"/>
    <property type="molecule type" value="Genomic_DNA"/>
</dbReference>
<dbReference type="GO" id="GO:0006310">
    <property type="term" value="P:DNA recombination"/>
    <property type="evidence" value="ECO:0007669"/>
    <property type="project" value="UniProtKB-KW"/>
</dbReference>
<dbReference type="GO" id="GO:0003677">
    <property type="term" value="F:DNA binding"/>
    <property type="evidence" value="ECO:0007669"/>
    <property type="project" value="InterPro"/>
</dbReference>
<accession>A0A5M9I1S3</accession>
<dbReference type="PROSITE" id="PS51898">
    <property type="entry name" value="TYR_RECOMBINASE"/>
    <property type="match status" value="1"/>
</dbReference>
<dbReference type="SUPFAM" id="SSF56349">
    <property type="entry name" value="DNA breaking-rejoining enzymes"/>
    <property type="match status" value="1"/>
</dbReference>
<dbReference type="InterPro" id="IPR013762">
    <property type="entry name" value="Integrase-like_cat_sf"/>
</dbReference>
<dbReference type="Gene3D" id="1.10.443.10">
    <property type="entry name" value="Intergrase catalytic core"/>
    <property type="match status" value="1"/>
</dbReference>
<evidence type="ECO:0000256" key="1">
    <source>
        <dbReference type="ARBA" id="ARBA00023172"/>
    </source>
</evidence>
<dbReference type="GO" id="GO:0015074">
    <property type="term" value="P:DNA integration"/>
    <property type="evidence" value="ECO:0007669"/>
    <property type="project" value="InterPro"/>
</dbReference>
<organism evidence="3 4">
    <name type="scientific">Mediterraneibacter catenae</name>
    <dbReference type="NCBI Taxonomy" id="2594882"/>
    <lineage>
        <taxon>Bacteria</taxon>
        <taxon>Bacillati</taxon>
        <taxon>Bacillota</taxon>
        <taxon>Clostridia</taxon>
        <taxon>Lachnospirales</taxon>
        <taxon>Lachnospiraceae</taxon>
        <taxon>Mediterraneibacter</taxon>
    </lineage>
</organism>
<name>A0A5M9I1S3_9FIRM</name>
<keyword evidence="1" id="KW-0233">DNA recombination</keyword>
<dbReference type="InterPro" id="IPR011010">
    <property type="entry name" value="DNA_brk_join_enz"/>
</dbReference>
<evidence type="ECO:0000259" key="2">
    <source>
        <dbReference type="PROSITE" id="PS51898"/>
    </source>
</evidence>
<dbReference type="AlphaFoldDB" id="A0A5M9I1S3"/>
<dbReference type="Pfam" id="PF00589">
    <property type="entry name" value="Phage_integrase"/>
    <property type="match status" value="1"/>
</dbReference>
<evidence type="ECO:0000313" key="3">
    <source>
        <dbReference type="EMBL" id="KAA8501679.1"/>
    </source>
</evidence>
<reference evidence="3" key="1">
    <citation type="submission" date="2019-07" db="EMBL/GenBank/DDBJ databases">
        <authorList>
            <person name="Wongkuna S."/>
            <person name="Scaria J."/>
        </authorList>
    </citation>
    <scope>NUCLEOTIDE SEQUENCE [LARGE SCALE GENOMIC DNA]</scope>
    <source>
        <strain evidence="3">SW178</strain>
    </source>
</reference>
<dbReference type="InterPro" id="IPR002104">
    <property type="entry name" value="Integrase_catalytic"/>
</dbReference>
<protein>
    <submittedName>
        <fullName evidence="3">Tyrosine-type recombinase/integrase</fullName>
    </submittedName>
</protein>